<keyword evidence="9" id="KW-1185">Reference proteome</keyword>
<evidence type="ECO:0000313" key="9">
    <source>
        <dbReference type="Proteomes" id="UP001596108"/>
    </source>
</evidence>
<comment type="caution">
    <text evidence="8">The sequence shown here is derived from an EMBL/GenBank/DDBJ whole genome shotgun (WGS) entry which is preliminary data.</text>
</comment>
<evidence type="ECO:0000313" key="8">
    <source>
        <dbReference type="EMBL" id="MFC5531364.1"/>
    </source>
</evidence>
<protein>
    <submittedName>
        <fullName evidence="8">DUF3817 domain-containing protein</fullName>
    </submittedName>
</protein>
<evidence type="ECO:0000256" key="6">
    <source>
        <dbReference type="SAM" id="Phobius"/>
    </source>
</evidence>
<keyword evidence="2" id="KW-1003">Cell membrane</keyword>
<keyword evidence="5 6" id="KW-0472">Membrane</keyword>
<name>A0ABW0R4E7_9BACL</name>
<keyword evidence="4 6" id="KW-1133">Transmembrane helix</keyword>
<evidence type="ECO:0000256" key="5">
    <source>
        <dbReference type="ARBA" id="ARBA00023136"/>
    </source>
</evidence>
<dbReference type="PANTHER" id="PTHR40077">
    <property type="entry name" value="MEMBRANE PROTEIN-RELATED"/>
    <property type="match status" value="1"/>
</dbReference>
<keyword evidence="3 6" id="KW-0812">Transmembrane</keyword>
<gene>
    <name evidence="8" type="ORF">ACFPQ4_18245</name>
</gene>
<comment type="subcellular location">
    <subcellularLocation>
        <location evidence="1">Cell membrane</location>
        <topology evidence="1">Multi-pass membrane protein</topology>
    </subcellularLocation>
</comment>
<evidence type="ECO:0000259" key="7">
    <source>
        <dbReference type="Pfam" id="PF12823"/>
    </source>
</evidence>
<proteinExistence type="predicted"/>
<dbReference type="Pfam" id="PF12823">
    <property type="entry name" value="DUF3817"/>
    <property type="match status" value="1"/>
</dbReference>
<feature type="domain" description="DUF3817" evidence="7">
    <location>
        <begin position="7"/>
        <end position="93"/>
    </location>
</feature>
<dbReference type="PANTHER" id="PTHR40077:SF1">
    <property type="entry name" value="MEMBRANE PROTEIN"/>
    <property type="match status" value="1"/>
</dbReference>
<sequence length="96" mass="10602">MGNTPIGRMRAIGTVEALSFLVLLLIAMPLKYAADMPEAVKVVGIMHGFFFSLYLLALLNALVVRKLSFKQSAIGFICALLPFGPFVFDRKLRVLE</sequence>
<dbReference type="NCBIfam" id="TIGR03954">
    <property type="entry name" value="integ_memb_HG"/>
    <property type="match status" value="1"/>
</dbReference>
<accession>A0ABW0R4E7</accession>
<dbReference type="InterPro" id="IPR023845">
    <property type="entry name" value="DUF3817_TM"/>
</dbReference>
<feature type="transmembrane region" description="Helical" evidence="6">
    <location>
        <begin position="43"/>
        <end position="64"/>
    </location>
</feature>
<reference evidence="9" key="1">
    <citation type="journal article" date="2019" name="Int. J. Syst. Evol. Microbiol.">
        <title>The Global Catalogue of Microorganisms (GCM) 10K type strain sequencing project: providing services to taxonomists for standard genome sequencing and annotation.</title>
        <authorList>
            <consortium name="The Broad Institute Genomics Platform"/>
            <consortium name="The Broad Institute Genome Sequencing Center for Infectious Disease"/>
            <person name="Wu L."/>
            <person name="Ma J."/>
        </authorList>
    </citation>
    <scope>NUCLEOTIDE SEQUENCE [LARGE SCALE GENOMIC DNA]</scope>
    <source>
        <strain evidence="9">CGMCC 1.18578</strain>
    </source>
</reference>
<evidence type="ECO:0000256" key="2">
    <source>
        <dbReference type="ARBA" id="ARBA00022475"/>
    </source>
</evidence>
<feature type="transmembrane region" description="Helical" evidence="6">
    <location>
        <begin position="71"/>
        <end position="88"/>
    </location>
</feature>
<evidence type="ECO:0000256" key="1">
    <source>
        <dbReference type="ARBA" id="ARBA00004651"/>
    </source>
</evidence>
<evidence type="ECO:0000256" key="4">
    <source>
        <dbReference type="ARBA" id="ARBA00022989"/>
    </source>
</evidence>
<evidence type="ECO:0000256" key="3">
    <source>
        <dbReference type="ARBA" id="ARBA00022692"/>
    </source>
</evidence>
<dbReference type="Proteomes" id="UP001596108">
    <property type="component" value="Unassembled WGS sequence"/>
</dbReference>
<organism evidence="8 9">
    <name type="scientific">Cohnella yongneupensis</name>
    <dbReference type="NCBI Taxonomy" id="425006"/>
    <lineage>
        <taxon>Bacteria</taxon>
        <taxon>Bacillati</taxon>
        <taxon>Bacillota</taxon>
        <taxon>Bacilli</taxon>
        <taxon>Bacillales</taxon>
        <taxon>Paenibacillaceae</taxon>
        <taxon>Cohnella</taxon>
    </lineage>
</organism>
<dbReference type="RefSeq" id="WP_378113319.1">
    <property type="nucleotide sequence ID" value="NZ_JBHSNC010000053.1"/>
</dbReference>
<dbReference type="EMBL" id="JBHSNC010000053">
    <property type="protein sequence ID" value="MFC5531364.1"/>
    <property type="molecule type" value="Genomic_DNA"/>
</dbReference>